<dbReference type="Proteomes" id="UP000295097">
    <property type="component" value="Unassembled WGS sequence"/>
</dbReference>
<reference evidence="2 3" key="1">
    <citation type="submission" date="2019-03" db="EMBL/GenBank/DDBJ databases">
        <title>Freshwater and sediment microbial communities from various areas in North America, analyzing microbe dynamics in response to fracking.</title>
        <authorList>
            <person name="Lamendella R."/>
        </authorList>
    </citation>
    <scope>NUCLEOTIDE SEQUENCE [LARGE SCALE GENOMIC DNA]</scope>
    <source>
        <strain evidence="2 3">175.2</strain>
    </source>
</reference>
<accession>A0A4R3NX34</accession>
<sequence length="84" mass="9291">MDHRLAAGIRRGDRLFVAGRHVGGLKADGRARAGKEPEQEDESNGKCAKPAEHGLFESSGTYDGRPIWHISRRSELIRIILLSL</sequence>
<dbReference type="EMBL" id="SMAR01000003">
    <property type="protein sequence ID" value="TCT43006.1"/>
    <property type="molecule type" value="Genomic_DNA"/>
</dbReference>
<evidence type="ECO:0000313" key="2">
    <source>
        <dbReference type="EMBL" id="TCT43006.1"/>
    </source>
</evidence>
<evidence type="ECO:0000313" key="3">
    <source>
        <dbReference type="Proteomes" id="UP000295097"/>
    </source>
</evidence>
<feature type="compositionally biased region" description="Basic and acidic residues" evidence="1">
    <location>
        <begin position="27"/>
        <end position="37"/>
    </location>
</feature>
<organism evidence="2 3">
    <name type="scientific">Martelella mediterranea</name>
    <dbReference type="NCBI Taxonomy" id="293089"/>
    <lineage>
        <taxon>Bacteria</taxon>
        <taxon>Pseudomonadati</taxon>
        <taxon>Pseudomonadota</taxon>
        <taxon>Alphaproteobacteria</taxon>
        <taxon>Hyphomicrobiales</taxon>
        <taxon>Aurantimonadaceae</taxon>
        <taxon>Martelella</taxon>
    </lineage>
</organism>
<comment type="caution">
    <text evidence="2">The sequence shown here is derived from an EMBL/GenBank/DDBJ whole genome shotgun (WGS) entry which is preliminary data.</text>
</comment>
<protein>
    <submittedName>
        <fullName evidence="2">Uncharacterized protein</fullName>
    </submittedName>
</protein>
<dbReference type="AlphaFoldDB" id="A0A4R3NX34"/>
<evidence type="ECO:0000256" key="1">
    <source>
        <dbReference type="SAM" id="MobiDB-lite"/>
    </source>
</evidence>
<proteinExistence type="predicted"/>
<name>A0A4R3NX34_9HYPH</name>
<feature type="region of interest" description="Disordered" evidence="1">
    <location>
        <begin position="27"/>
        <end position="58"/>
    </location>
</feature>
<keyword evidence="3" id="KW-1185">Reference proteome</keyword>
<gene>
    <name evidence="2" type="ORF">EDC90_100312</name>
</gene>